<dbReference type="OrthoDB" id="1431064at2"/>
<dbReference type="PANTHER" id="PTHR33164:SF43">
    <property type="entry name" value="HTH-TYPE TRANSCRIPTIONAL REPRESSOR YETL"/>
    <property type="match status" value="1"/>
</dbReference>
<proteinExistence type="predicted"/>
<dbReference type="SMART" id="SM00347">
    <property type="entry name" value="HTH_MARR"/>
    <property type="match status" value="1"/>
</dbReference>
<dbReference type="GO" id="GO:0003700">
    <property type="term" value="F:DNA-binding transcription factor activity"/>
    <property type="evidence" value="ECO:0007669"/>
    <property type="project" value="InterPro"/>
</dbReference>
<dbReference type="PANTHER" id="PTHR33164">
    <property type="entry name" value="TRANSCRIPTIONAL REGULATOR, MARR FAMILY"/>
    <property type="match status" value="1"/>
</dbReference>
<dbReference type="SUPFAM" id="SSF46785">
    <property type="entry name" value="Winged helix' DNA-binding domain"/>
    <property type="match status" value="1"/>
</dbReference>
<dbReference type="InterPro" id="IPR036388">
    <property type="entry name" value="WH-like_DNA-bd_sf"/>
</dbReference>
<comment type="caution">
    <text evidence="2">The sequence shown here is derived from an EMBL/GenBank/DDBJ whole genome shotgun (WGS) entry which is preliminary data.</text>
</comment>
<dbReference type="Proteomes" id="UP000251205">
    <property type="component" value="Unassembled WGS sequence"/>
</dbReference>
<dbReference type="Pfam" id="PF12802">
    <property type="entry name" value="MarR_2"/>
    <property type="match status" value="1"/>
</dbReference>
<dbReference type="InterPro" id="IPR039422">
    <property type="entry name" value="MarR/SlyA-like"/>
</dbReference>
<feature type="domain" description="HTH marR-type" evidence="1">
    <location>
        <begin position="1"/>
        <end position="145"/>
    </location>
</feature>
<sequence>MVEDIVKSLGFLCLGSRFRRIGERLQADTQQIMEELGVSLQSAQYPFLAAIDRAGPLTIGELAQAVGITQPGATRTISQLLELGYVDMQASPEDQRRRLVSLTPQGQELVDYSKRFVWPRIEQAVTELCGESSRPILQQLAAIEDGLAEAPLARRGNPDKEQKP</sequence>
<accession>A0A329YGS1</accession>
<dbReference type="InterPro" id="IPR011991">
    <property type="entry name" value="ArsR-like_HTH"/>
</dbReference>
<gene>
    <name evidence="2" type="ORF">DQ393_07850</name>
</gene>
<name>A0A329YGS1_RHITR</name>
<dbReference type="PRINTS" id="PR00598">
    <property type="entry name" value="HTHMARR"/>
</dbReference>
<dbReference type="GO" id="GO:0006950">
    <property type="term" value="P:response to stress"/>
    <property type="evidence" value="ECO:0007669"/>
    <property type="project" value="TreeGrafter"/>
</dbReference>
<evidence type="ECO:0000313" key="3">
    <source>
        <dbReference type="Proteomes" id="UP000251205"/>
    </source>
</evidence>
<dbReference type="CDD" id="cd00090">
    <property type="entry name" value="HTH_ARSR"/>
    <property type="match status" value="1"/>
</dbReference>
<dbReference type="AlphaFoldDB" id="A0A329YGS1"/>
<dbReference type="EMBL" id="QMKK01000024">
    <property type="protein sequence ID" value="RAX42188.1"/>
    <property type="molecule type" value="Genomic_DNA"/>
</dbReference>
<dbReference type="Gene3D" id="1.10.10.10">
    <property type="entry name" value="Winged helix-like DNA-binding domain superfamily/Winged helix DNA-binding domain"/>
    <property type="match status" value="1"/>
</dbReference>
<organism evidence="2 3">
    <name type="scientific">Rhizobium tropici</name>
    <dbReference type="NCBI Taxonomy" id="398"/>
    <lineage>
        <taxon>Bacteria</taxon>
        <taxon>Pseudomonadati</taxon>
        <taxon>Pseudomonadota</taxon>
        <taxon>Alphaproteobacteria</taxon>
        <taxon>Hyphomicrobiales</taxon>
        <taxon>Rhizobiaceae</taxon>
        <taxon>Rhizobium/Agrobacterium group</taxon>
        <taxon>Rhizobium</taxon>
    </lineage>
</organism>
<dbReference type="RefSeq" id="WP_112341203.1">
    <property type="nucleotide sequence ID" value="NZ_QMKK01000024.1"/>
</dbReference>
<reference evidence="2 3" key="1">
    <citation type="submission" date="2018-06" db="EMBL/GenBank/DDBJ databases">
        <title>Whole Genome Sequence of an efficient microsymbiont, Rhizobium tropici.</title>
        <authorList>
            <person name="Srinivasan R."/>
            <person name="Singh H.V."/>
            <person name="Srivastava R."/>
            <person name="Kumari B."/>
            <person name="Radhakrishna A."/>
        </authorList>
    </citation>
    <scope>NUCLEOTIDE SEQUENCE [LARGE SCALE GENOMIC DNA]</scope>
    <source>
        <strain evidence="2 3">IGFRI Rhizo-19</strain>
    </source>
</reference>
<evidence type="ECO:0000313" key="2">
    <source>
        <dbReference type="EMBL" id="RAX42188.1"/>
    </source>
</evidence>
<dbReference type="InterPro" id="IPR036390">
    <property type="entry name" value="WH_DNA-bd_sf"/>
</dbReference>
<protein>
    <submittedName>
        <fullName evidence="2">Transcriptional regulator</fullName>
    </submittedName>
</protein>
<evidence type="ECO:0000259" key="1">
    <source>
        <dbReference type="PROSITE" id="PS50995"/>
    </source>
</evidence>
<dbReference type="PROSITE" id="PS50995">
    <property type="entry name" value="HTH_MARR_2"/>
    <property type="match status" value="1"/>
</dbReference>
<dbReference type="InterPro" id="IPR000835">
    <property type="entry name" value="HTH_MarR-typ"/>
</dbReference>